<dbReference type="SUPFAM" id="SSF47384">
    <property type="entry name" value="Homodimeric domain of signal transducing histidine kinase"/>
    <property type="match status" value="1"/>
</dbReference>
<evidence type="ECO:0000256" key="6">
    <source>
        <dbReference type="ARBA" id="ARBA00022692"/>
    </source>
</evidence>
<evidence type="ECO:0000256" key="8">
    <source>
        <dbReference type="ARBA" id="ARBA00022989"/>
    </source>
</evidence>
<evidence type="ECO:0000256" key="3">
    <source>
        <dbReference type="ARBA" id="ARBA00012438"/>
    </source>
</evidence>
<keyword evidence="10 11" id="KW-0472">Membrane</keyword>
<evidence type="ECO:0000256" key="11">
    <source>
        <dbReference type="SAM" id="Phobius"/>
    </source>
</evidence>
<dbReference type="AlphaFoldDB" id="A0A927II94"/>
<evidence type="ECO:0000256" key="1">
    <source>
        <dbReference type="ARBA" id="ARBA00000085"/>
    </source>
</evidence>
<dbReference type="RefSeq" id="WP_191617710.1">
    <property type="nucleotide sequence ID" value="NZ_JACYFG010000036.1"/>
</dbReference>
<evidence type="ECO:0000259" key="12">
    <source>
        <dbReference type="PROSITE" id="PS50109"/>
    </source>
</evidence>
<dbReference type="Proteomes" id="UP000622317">
    <property type="component" value="Unassembled WGS sequence"/>
</dbReference>
<evidence type="ECO:0000256" key="5">
    <source>
        <dbReference type="ARBA" id="ARBA00022679"/>
    </source>
</evidence>
<evidence type="ECO:0000256" key="9">
    <source>
        <dbReference type="ARBA" id="ARBA00023012"/>
    </source>
</evidence>
<dbReference type="PROSITE" id="PS50109">
    <property type="entry name" value="HIS_KIN"/>
    <property type="match status" value="1"/>
</dbReference>
<dbReference type="PRINTS" id="PR00344">
    <property type="entry name" value="BCTRLSENSOR"/>
</dbReference>
<dbReference type="InterPro" id="IPR036890">
    <property type="entry name" value="HATPase_C_sf"/>
</dbReference>
<evidence type="ECO:0000256" key="2">
    <source>
        <dbReference type="ARBA" id="ARBA00004370"/>
    </source>
</evidence>
<dbReference type="InterPro" id="IPR042240">
    <property type="entry name" value="CHASE_sf"/>
</dbReference>
<gene>
    <name evidence="14" type="ORF">IEN85_14020</name>
</gene>
<reference evidence="14" key="1">
    <citation type="submission" date="2020-09" db="EMBL/GenBank/DDBJ databases">
        <title>Pelagicoccus enzymogenes sp. nov. with an EPS production, isolated from marine sediment.</title>
        <authorList>
            <person name="Feng X."/>
        </authorList>
    </citation>
    <scope>NUCLEOTIDE SEQUENCE</scope>
    <source>
        <strain evidence="14">NFK12</strain>
    </source>
</reference>
<dbReference type="InterPro" id="IPR005467">
    <property type="entry name" value="His_kinase_dom"/>
</dbReference>
<dbReference type="InterPro" id="IPR003661">
    <property type="entry name" value="HisK_dim/P_dom"/>
</dbReference>
<organism evidence="14 15">
    <name type="scientific">Pelagicoccus enzymogenes</name>
    <dbReference type="NCBI Taxonomy" id="2773457"/>
    <lineage>
        <taxon>Bacteria</taxon>
        <taxon>Pseudomonadati</taxon>
        <taxon>Verrucomicrobiota</taxon>
        <taxon>Opitutia</taxon>
        <taxon>Puniceicoccales</taxon>
        <taxon>Pelagicoccaceae</taxon>
        <taxon>Pelagicoccus</taxon>
    </lineage>
</organism>
<dbReference type="EC" id="2.7.13.3" evidence="3"/>
<feature type="transmembrane region" description="Helical" evidence="11">
    <location>
        <begin position="345"/>
        <end position="365"/>
    </location>
</feature>
<dbReference type="InterPro" id="IPR003594">
    <property type="entry name" value="HATPase_dom"/>
</dbReference>
<dbReference type="Pfam" id="PF00512">
    <property type="entry name" value="HisKA"/>
    <property type="match status" value="1"/>
</dbReference>
<protein>
    <recommendedName>
        <fullName evidence="3">histidine kinase</fullName>
        <ecNumber evidence="3">2.7.13.3</ecNumber>
    </recommendedName>
</protein>
<evidence type="ECO:0000256" key="4">
    <source>
        <dbReference type="ARBA" id="ARBA00022553"/>
    </source>
</evidence>
<name>A0A927II94_9BACT</name>
<dbReference type="Pfam" id="PF02518">
    <property type="entry name" value="HATPase_c"/>
    <property type="match status" value="1"/>
</dbReference>
<feature type="domain" description="CHASE" evidence="13">
    <location>
        <begin position="180"/>
        <end position="285"/>
    </location>
</feature>
<evidence type="ECO:0000313" key="15">
    <source>
        <dbReference type="Proteomes" id="UP000622317"/>
    </source>
</evidence>
<dbReference type="EMBL" id="JACYFG010000036">
    <property type="protein sequence ID" value="MBD5780614.1"/>
    <property type="molecule type" value="Genomic_DNA"/>
</dbReference>
<evidence type="ECO:0000256" key="7">
    <source>
        <dbReference type="ARBA" id="ARBA00022777"/>
    </source>
</evidence>
<accession>A0A927II94</accession>
<evidence type="ECO:0000259" key="13">
    <source>
        <dbReference type="PROSITE" id="PS50839"/>
    </source>
</evidence>
<dbReference type="PROSITE" id="PS50839">
    <property type="entry name" value="CHASE"/>
    <property type="match status" value="1"/>
</dbReference>
<dbReference type="PANTHER" id="PTHR43711">
    <property type="entry name" value="TWO-COMPONENT HISTIDINE KINASE"/>
    <property type="match status" value="1"/>
</dbReference>
<dbReference type="SMART" id="SM01079">
    <property type="entry name" value="CHASE"/>
    <property type="match status" value="1"/>
</dbReference>
<evidence type="ECO:0000313" key="14">
    <source>
        <dbReference type="EMBL" id="MBD5780614.1"/>
    </source>
</evidence>
<comment type="subcellular location">
    <subcellularLocation>
        <location evidence="2">Membrane</location>
    </subcellularLocation>
</comment>
<keyword evidence="15" id="KW-1185">Reference proteome</keyword>
<sequence length="618" mass="70516">MPRLIPRPYAAPTPYRITVLRMDPEAPTQNQQAKDVGKAILSGSAFSTMHRLHWLIIFLSLVVTIAAWRITSSQIQEKAANTYERETSKILDLVLERMQRYEDALWAGAIHINAIGGDIQYRDWKRYAEAVSIERKYPGINGIGVVHYVAPDRLHSYLTAQRVDRPSYRIHPDHDKQGFWPISYIIPEKGNEKAVGLDMAHESNRYAAAQLARDTGEARITGPITLVQDEQHTPGFLFFVPFYRSSTAPLNVEERRETFVGLIYAPFVVNNLVDGVLSRELRSITFSISDGSEEIFNEDAIAEHEFDNDPLFQSSSEIELYGRTWTFRFRSSKEFRRDLSSDQPMTILIGGILVDLLLLMLFVLISRNNRRNAHNAQMLLQAQKKVERANEELSHFNYRTSHDLVAPLKTIRGYVDLAKYQIEDKDIEGISDCLSRIGKQASRLEKLVEDLLNLCRIENQDSPPEAIDPHEIFDFVSSTLQSLWEEKGVQVTFENHLQAPFYAESVRVRQIMENLVSNGIKYSDPQKSERWVKVGFTPVREGWIRLEVADNGIGIPDESRDKVYEMFYRAGNNSEFGSGLGNYLVKKHVSSLNGTIDYRSSPQGTTFHVDIPAKMTGR</sequence>
<feature type="domain" description="Histidine kinase" evidence="12">
    <location>
        <begin position="399"/>
        <end position="615"/>
    </location>
</feature>
<dbReference type="GO" id="GO:0000155">
    <property type="term" value="F:phosphorelay sensor kinase activity"/>
    <property type="evidence" value="ECO:0007669"/>
    <property type="project" value="InterPro"/>
</dbReference>
<dbReference type="InterPro" id="IPR050736">
    <property type="entry name" value="Sensor_HK_Regulatory"/>
</dbReference>
<dbReference type="Pfam" id="PF03924">
    <property type="entry name" value="CHASE"/>
    <property type="match status" value="1"/>
</dbReference>
<comment type="catalytic activity">
    <reaction evidence="1">
        <text>ATP + protein L-histidine = ADP + protein N-phospho-L-histidine.</text>
        <dbReference type="EC" id="2.7.13.3"/>
    </reaction>
</comment>
<dbReference type="InterPro" id="IPR004358">
    <property type="entry name" value="Sig_transdc_His_kin-like_C"/>
</dbReference>
<dbReference type="Gene3D" id="3.30.565.10">
    <property type="entry name" value="Histidine kinase-like ATPase, C-terminal domain"/>
    <property type="match status" value="1"/>
</dbReference>
<keyword evidence="9" id="KW-0902">Two-component regulatory system</keyword>
<dbReference type="SUPFAM" id="SSF55874">
    <property type="entry name" value="ATPase domain of HSP90 chaperone/DNA topoisomerase II/histidine kinase"/>
    <property type="match status" value="1"/>
</dbReference>
<comment type="caution">
    <text evidence="14">The sequence shown here is derived from an EMBL/GenBank/DDBJ whole genome shotgun (WGS) entry which is preliminary data.</text>
</comment>
<dbReference type="PANTHER" id="PTHR43711:SF1">
    <property type="entry name" value="HISTIDINE KINASE 1"/>
    <property type="match status" value="1"/>
</dbReference>
<keyword evidence="5" id="KW-0808">Transferase</keyword>
<dbReference type="InterPro" id="IPR006189">
    <property type="entry name" value="CHASE_dom"/>
</dbReference>
<dbReference type="InterPro" id="IPR036097">
    <property type="entry name" value="HisK_dim/P_sf"/>
</dbReference>
<dbReference type="Gene3D" id="3.30.450.350">
    <property type="entry name" value="CHASE domain"/>
    <property type="match status" value="1"/>
</dbReference>
<proteinExistence type="predicted"/>
<dbReference type="CDD" id="cd00082">
    <property type="entry name" value="HisKA"/>
    <property type="match status" value="1"/>
</dbReference>
<dbReference type="CDD" id="cd00075">
    <property type="entry name" value="HATPase"/>
    <property type="match status" value="1"/>
</dbReference>
<dbReference type="GO" id="GO:0016020">
    <property type="term" value="C:membrane"/>
    <property type="evidence" value="ECO:0007669"/>
    <property type="project" value="UniProtKB-SubCell"/>
</dbReference>
<keyword evidence="6 11" id="KW-0812">Transmembrane</keyword>
<dbReference type="SMART" id="SM00388">
    <property type="entry name" value="HisKA"/>
    <property type="match status" value="1"/>
</dbReference>
<keyword evidence="4" id="KW-0597">Phosphoprotein</keyword>
<dbReference type="SMART" id="SM00387">
    <property type="entry name" value="HATPase_c"/>
    <property type="match status" value="1"/>
</dbReference>
<keyword evidence="8 11" id="KW-1133">Transmembrane helix</keyword>
<evidence type="ECO:0000256" key="10">
    <source>
        <dbReference type="ARBA" id="ARBA00023136"/>
    </source>
</evidence>
<dbReference type="Gene3D" id="1.10.287.130">
    <property type="match status" value="1"/>
</dbReference>
<keyword evidence="7" id="KW-0418">Kinase</keyword>